<dbReference type="Proteomes" id="UP000053562">
    <property type="component" value="Unassembled WGS sequence"/>
</dbReference>
<sequence>IPSLGLIFPILFGINRKISGILGLCSEDNFDTNNDNKDKTTVGYVSCSAEWIHIKRILFENVEYVNMLFSIIMITIVLFVIIYILIKFIKYEKIKAGRRKMSIKEYCRFCKDIF</sequence>
<keyword evidence="1" id="KW-0812">Transmembrane</keyword>
<dbReference type="AlphaFoldDB" id="A0A0J9SFL4"/>
<evidence type="ECO:0000313" key="3">
    <source>
        <dbReference type="Proteomes" id="UP000053562"/>
    </source>
</evidence>
<proteinExistence type="predicted"/>
<evidence type="ECO:0008006" key="4">
    <source>
        <dbReference type="Google" id="ProtNLM"/>
    </source>
</evidence>
<evidence type="ECO:0000313" key="2">
    <source>
        <dbReference type="EMBL" id="KMZ81794.1"/>
    </source>
</evidence>
<name>A0A0J9SFL4_PLAVI</name>
<evidence type="ECO:0000256" key="1">
    <source>
        <dbReference type="SAM" id="Phobius"/>
    </source>
</evidence>
<protein>
    <recommendedName>
        <fullName evidence="4">Variable surface protein</fullName>
    </recommendedName>
</protein>
<feature type="transmembrane region" description="Helical" evidence="1">
    <location>
        <begin position="67"/>
        <end position="89"/>
    </location>
</feature>
<organism evidence="2 3">
    <name type="scientific">Plasmodium vivax India VII</name>
    <dbReference type="NCBI Taxonomy" id="1077284"/>
    <lineage>
        <taxon>Eukaryota</taxon>
        <taxon>Sar</taxon>
        <taxon>Alveolata</taxon>
        <taxon>Apicomplexa</taxon>
        <taxon>Aconoidasida</taxon>
        <taxon>Haemosporida</taxon>
        <taxon>Plasmodiidae</taxon>
        <taxon>Plasmodium</taxon>
        <taxon>Plasmodium (Plasmodium)</taxon>
    </lineage>
</organism>
<keyword evidence="1" id="KW-0472">Membrane</keyword>
<keyword evidence="1" id="KW-1133">Transmembrane helix</keyword>
<gene>
    <name evidence="2" type="ORF">PVIIG_04293</name>
</gene>
<accession>A0A0J9SFL4</accession>
<reference evidence="2 3" key="1">
    <citation type="submission" date="2011-08" db="EMBL/GenBank/DDBJ databases">
        <title>The Genome Sequence of Plasmodium vivax India VII.</title>
        <authorList>
            <consortium name="The Broad Institute Genome Sequencing Platform"/>
            <consortium name="The Broad Institute Genome Sequencing Center for Infectious Disease"/>
            <person name="Neafsey D."/>
            <person name="Carlton J."/>
            <person name="Barnwell J."/>
            <person name="Collins W."/>
            <person name="Escalante A."/>
            <person name="Mullikin J."/>
            <person name="Saul A."/>
            <person name="Guigo R."/>
            <person name="Camara F."/>
            <person name="Young S.K."/>
            <person name="Zeng Q."/>
            <person name="Gargeya S."/>
            <person name="Fitzgerald M."/>
            <person name="Haas B."/>
            <person name="Abouelleil A."/>
            <person name="Alvarado L."/>
            <person name="Arachchi H.M."/>
            <person name="Berlin A."/>
            <person name="Brown A."/>
            <person name="Chapman S.B."/>
            <person name="Chen Z."/>
            <person name="Dunbar C."/>
            <person name="Freedman E."/>
            <person name="Gearin G."/>
            <person name="Gellesch M."/>
            <person name="Goldberg J."/>
            <person name="Griggs A."/>
            <person name="Gujja S."/>
            <person name="Heiman D."/>
            <person name="Howarth C."/>
            <person name="Larson L."/>
            <person name="Lui A."/>
            <person name="MacDonald P.J.P."/>
            <person name="Montmayeur A."/>
            <person name="Murphy C."/>
            <person name="Neiman D."/>
            <person name="Pearson M."/>
            <person name="Priest M."/>
            <person name="Roberts A."/>
            <person name="Saif S."/>
            <person name="Shea T."/>
            <person name="Shenoy N."/>
            <person name="Sisk P."/>
            <person name="Stolte C."/>
            <person name="Sykes S."/>
            <person name="Wortman J."/>
            <person name="Nusbaum C."/>
            <person name="Birren B."/>
        </authorList>
    </citation>
    <scope>NUCLEOTIDE SEQUENCE [LARGE SCALE GENOMIC DNA]</scope>
    <source>
        <strain evidence="2 3">India VII</strain>
    </source>
</reference>
<dbReference type="EMBL" id="KQ234224">
    <property type="protein sequence ID" value="KMZ81794.1"/>
    <property type="molecule type" value="Genomic_DNA"/>
</dbReference>
<feature type="non-terminal residue" evidence="2">
    <location>
        <position position="1"/>
    </location>
</feature>